<name>A0A917CT57_9BACL</name>
<accession>A0A917CT57</accession>
<dbReference type="NCBIfam" id="TIGR01686">
    <property type="entry name" value="FkbH"/>
    <property type="match status" value="1"/>
</dbReference>
<dbReference type="RefSeq" id="WP_188530445.1">
    <property type="nucleotide sequence ID" value="NZ_BMGR01000004.1"/>
</dbReference>
<reference evidence="1" key="2">
    <citation type="submission" date="2020-09" db="EMBL/GenBank/DDBJ databases">
        <authorList>
            <person name="Sun Q."/>
            <person name="Zhou Y."/>
        </authorList>
    </citation>
    <scope>NUCLEOTIDE SEQUENCE</scope>
    <source>
        <strain evidence="1">CGMCC 1.12987</strain>
    </source>
</reference>
<dbReference type="NCBIfam" id="TIGR01681">
    <property type="entry name" value="HAD-SF-IIIC"/>
    <property type="match status" value="1"/>
</dbReference>
<dbReference type="EMBL" id="BMGR01000004">
    <property type="protein sequence ID" value="GGF98783.1"/>
    <property type="molecule type" value="Genomic_DNA"/>
</dbReference>
<dbReference type="Proteomes" id="UP000644756">
    <property type="component" value="Unassembled WGS sequence"/>
</dbReference>
<sequence>MNAVLDYLKLTDALLCSLPTRERIAKSPKLIVRRTFEVRVDRTMPFEFIANVMPPFCGLWGADVRFNYSDYDAALPQLGGDQQADMYIMWLDWRIYRKSMTAREAADWIMRRIQQLRGGTDKTIGVNNWPESLEPGGMLFSSSVSDRGWIRRLNVELSDRIEKTPGCVLIDVAGLAYEWTGSLYDRRNEELSSYPFSDQATILVARHLAVHLLPAVFHPRLKAIALDLDDTLYSGVLGEDGGDGVILSEGHYELQRLLLRLKHSGMMLTVCSRNEEQDVRALFESRDDFPLKWTDFAAVCANWQPKAENMTLLAQRLNIDPSAFLFIDDNPAELLKMAGALPGVHLLQADSNGSGTMAKISYYPGLYQLHSDKEASSRTADIQANQMRETLRKDANDYASYLKSLQMKITLYVNEPSHAGRLFDLSRKTNQFNLALRRMTEVEAKQAMDTTGYLTITVRLSDLLSDSGIIGAFVCRLEGGKARILETLFSCRALGREIETVSFAVVLDKLVALGVKELGIDTVEGSRNGPAVDWLKRFVTASSEDVSAEYLLSLVKASCMEHPAEVEVIE</sequence>
<dbReference type="Gene3D" id="3.40.50.1110">
    <property type="entry name" value="SGNH hydrolase"/>
    <property type="match status" value="1"/>
</dbReference>
<organism evidence="1 2">
    <name type="scientific">Paenibacillus abyssi</name>
    <dbReference type="NCBI Taxonomy" id="1340531"/>
    <lineage>
        <taxon>Bacteria</taxon>
        <taxon>Bacillati</taxon>
        <taxon>Bacillota</taxon>
        <taxon>Bacilli</taxon>
        <taxon>Bacillales</taxon>
        <taxon>Paenibacillaceae</taxon>
        <taxon>Paenibacillus</taxon>
    </lineage>
</organism>
<keyword evidence="2" id="KW-1185">Reference proteome</keyword>
<dbReference type="InterPro" id="IPR036412">
    <property type="entry name" value="HAD-like_sf"/>
</dbReference>
<dbReference type="AlphaFoldDB" id="A0A917CT57"/>
<dbReference type="Gene3D" id="3.40.50.1000">
    <property type="entry name" value="HAD superfamily/HAD-like"/>
    <property type="match status" value="1"/>
</dbReference>
<protein>
    <submittedName>
        <fullName evidence="1">Haloacid dehalogenase</fullName>
    </submittedName>
</protein>
<dbReference type="InterPro" id="IPR010033">
    <property type="entry name" value="HAD_SF_ppase_IIIC"/>
</dbReference>
<proteinExistence type="predicted"/>
<evidence type="ECO:0000313" key="2">
    <source>
        <dbReference type="Proteomes" id="UP000644756"/>
    </source>
</evidence>
<dbReference type="InterPro" id="IPR010037">
    <property type="entry name" value="FkbH_domain"/>
</dbReference>
<comment type="caution">
    <text evidence="1">The sequence shown here is derived from an EMBL/GenBank/DDBJ whole genome shotgun (WGS) entry which is preliminary data.</text>
</comment>
<dbReference type="InterPro" id="IPR036514">
    <property type="entry name" value="SGNH_hydro_sf"/>
</dbReference>
<dbReference type="SUPFAM" id="SSF56784">
    <property type="entry name" value="HAD-like"/>
    <property type="match status" value="1"/>
</dbReference>
<evidence type="ECO:0000313" key="1">
    <source>
        <dbReference type="EMBL" id="GGF98783.1"/>
    </source>
</evidence>
<gene>
    <name evidence="1" type="ORF">GCM10010916_15060</name>
</gene>
<reference evidence="1" key="1">
    <citation type="journal article" date="2014" name="Int. J. Syst. Evol. Microbiol.">
        <title>Complete genome sequence of Corynebacterium casei LMG S-19264T (=DSM 44701T), isolated from a smear-ripened cheese.</title>
        <authorList>
            <consortium name="US DOE Joint Genome Institute (JGI-PGF)"/>
            <person name="Walter F."/>
            <person name="Albersmeier A."/>
            <person name="Kalinowski J."/>
            <person name="Ruckert C."/>
        </authorList>
    </citation>
    <scope>NUCLEOTIDE SEQUENCE</scope>
    <source>
        <strain evidence="1">CGMCC 1.12987</strain>
    </source>
</reference>
<dbReference type="InterPro" id="IPR023214">
    <property type="entry name" value="HAD_sf"/>
</dbReference>